<dbReference type="AlphaFoldDB" id="A0A8J7W146"/>
<keyword evidence="4" id="KW-0804">Transcription</keyword>
<dbReference type="Pfam" id="PF04542">
    <property type="entry name" value="Sigma70_r2"/>
    <property type="match status" value="1"/>
</dbReference>
<reference evidence="7" key="1">
    <citation type="submission" date="2021-04" db="EMBL/GenBank/DDBJ databases">
        <title>Sinoanaerobacter chloroacetimidivorans sp. nov., an obligate anaerobic bacterium isolated from anaerobic sludge.</title>
        <authorList>
            <person name="Bao Y."/>
        </authorList>
    </citation>
    <scope>NUCLEOTIDE SEQUENCE</scope>
    <source>
        <strain evidence="7">BAD-6</strain>
    </source>
</reference>
<evidence type="ECO:0000256" key="4">
    <source>
        <dbReference type="ARBA" id="ARBA00023163"/>
    </source>
</evidence>
<dbReference type="PANTHER" id="PTHR43133:SF60">
    <property type="entry name" value="RNA POLYMERASE SIGMA FACTOR SIGV"/>
    <property type="match status" value="1"/>
</dbReference>
<sequence>MVAAAIDQYADMVRRICFLHLSNRSDVEDVFQEVFLQYYLNFSKLQNEQHEKAWLCRVTFNKCKDLNKSFWRKKVVSLDEMEIPFENEEQSEIIIALLQLPSKYKDVVYLHYYEGRSIPEIAKIMSQNTNTIYSRLRRAKEKLKVNEGVIEWNG</sequence>
<dbReference type="InterPro" id="IPR036388">
    <property type="entry name" value="WH-like_DNA-bd_sf"/>
</dbReference>
<evidence type="ECO:0000313" key="8">
    <source>
        <dbReference type="Proteomes" id="UP000675664"/>
    </source>
</evidence>
<dbReference type="PANTHER" id="PTHR43133">
    <property type="entry name" value="RNA POLYMERASE ECF-TYPE SIGMA FACTO"/>
    <property type="match status" value="1"/>
</dbReference>
<dbReference type="GO" id="GO:0006352">
    <property type="term" value="P:DNA-templated transcription initiation"/>
    <property type="evidence" value="ECO:0007669"/>
    <property type="project" value="InterPro"/>
</dbReference>
<dbReference type="EMBL" id="JAGSND010000007">
    <property type="protein sequence ID" value="MBR0598491.1"/>
    <property type="molecule type" value="Genomic_DNA"/>
</dbReference>
<keyword evidence="3" id="KW-0731">Sigma factor</keyword>
<evidence type="ECO:0000256" key="1">
    <source>
        <dbReference type="ARBA" id="ARBA00010641"/>
    </source>
</evidence>
<evidence type="ECO:0000259" key="5">
    <source>
        <dbReference type="Pfam" id="PF04542"/>
    </source>
</evidence>
<reference evidence="7" key="2">
    <citation type="submission" date="2021-04" db="EMBL/GenBank/DDBJ databases">
        <authorList>
            <person name="Liu J."/>
        </authorList>
    </citation>
    <scope>NUCLEOTIDE SEQUENCE</scope>
    <source>
        <strain evidence="7">BAD-6</strain>
    </source>
</reference>
<gene>
    <name evidence="7" type="ORF">KCX82_11430</name>
</gene>
<dbReference type="InterPro" id="IPR039425">
    <property type="entry name" value="RNA_pol_sigma-70-like"/>
</dbReference>
<dbReference type="Gene3D" id="1.10.10.10">
    <property type="entry name" value="Winged helix-like DNA-binding domain superfamily/Winged helix DNA-binding domain"/>
    <property type="match status" value="1"/>
</dbReference>
<feature type="domain" description="RNA polymerase sigma factor 70 region 4 type 2" evidence="6">
    <location>
        <begin position="96"/>
        <end position="143"/>
    </location>
</feature>
<dbReference type="InterPro" id="IPR014284">
    <property type="entry name" value="RNA_pol_sigma-70_dom"/>
</dbReference>
<evidence type="ECO:0000313" key="7">
    <source>
        <dbReference type="EMBL" id="MBR0598491.1"/>
    </source>
</evidence>
<protein>
    <submittedName>
        <fullName evidence="7">Sigma-70 family RNA polymerase sigma factor</fullName>
    </submittedName>
</protein>
<dbReference type="GO" id="GO:0016987">
    <property type="term" value="F:sigma factor activity"/>
    <property type="evidence" value="ECO:0007669"/>
    <property type="project" value="UniProtKB-KW"/>
</dbReference>
<dbReference type="Proteomes" id="UP000675664">
    <property type="component" value="Unassembled WGS sequence"/>
</dbReference>
<comment type="caution">
    <text evidence="7">The sequence shown here is derived from an EMBL/GenBank/DDBJ whole genome shotgun (WGS) entry which is preliminary data.</text>
</comment>
<feature type="domain" description="RNA polymerase sigma-70 region 2" evidence="5">
    <location>
        <begin position="6"/>
        <end position="66"/>
    </location>
</feature>
<evidence type="ECO:0000256" key="2">
    <source>
        <dbReference type="ARBA" id="ARBA00023015"/>
    </source>
</evidence>
<organism evidence="7 8">
    <name type="scientific">Sinanaerobacter chloroacetimidivorans</name>
    <dbReference type="NCBI Taxonomy" id="2818044"/>
    <lineage>
        <taxon>Bacteria</taxon>
        <taxon>Bacillati</taxon>
        <taxon>Bacillota</taxon>
        <taxon>Clostridia</taxon>
        <taxon>Peptostreptococcales</taxon>
        <taxon>Anaerovoracaceae</taxon>
        <taxon>Sinanaerobacter</taxon>
    </lineage>
</organism>
<name>A0A8J7W146_9FIRM</name>
<dbReference type="InterPro" id="IPR007627">
    <property type="entry name" value="RNA_pol_sigma70_r2"/>
</dbReference>
<proteinExistence type="inferred from homology"/>
<dbReference type="SUPFAM" id="SSF88659">
    <property type="entry name" value="Sigma3 and sigma4 domains of RNA polymerase sigma factors"/>
    <property type="match status" value="1"/>
</dbReference>
<keyword evidence="2" id="KW-0805">Transcription regulation</keyword>
<evidence type="ECO:0000256" key="3">
    <source>
        <dbReference type="ARBA" id="ARBA00023082"/>
    </source>
</evidence>
<dbReference type="Pfam" id="PF08281">
    <property type="entry name" value="Sigma70_r4_2"/>
    <property type="match status" value="1"/>
</dbReference>
<dbReference type="NCBIfam" id="TIGR02937">
    <property type="entry name" value="sigma70-ECF"/>
    <property type="match status" value="1"/>
</dbReference>
<dbReference type="Gene3D" id="1.10.1740.10">
    <property type="match status" value="1"/>
</dbReference>
<dbReference type="InterPro" id="IPR013324">
    <property type="entry name" value="RNA_pol_sigma_r3/r4-like"/>
</dbReference>
<dbReference type="SUPFAM" id="SSF88946">
    <property type="entry name" value="Sigma2 domain of RNA polymerase sigma factors"/>
    <property type="match status" value="1"/>
</dbReference>
<dbReference type="InterPro" id="IPR013249">
    <property type="entry name" value="RNA_pol_sigma70_r4_t2"/>
</dbReference>
<dbReference type="GO" id="GO:0003677">
    <property type="term" value="F:DNA binding"/>
    <property type="evidence" value="ECO:0007669"/>
    <property type="project" value="InterPro"/>
</dbReference>
<evidence type="ECO:0000259" key="6">
    <source>
        <dbReference type="Pfam" id="PF08281"/>
    </source>
</evidence>
<dbReference type="InterPro" id="IPR013325">
    <property type="entry name" value="RNA_pol_sigma_r2"/>
</dbReference>
<accession>A0A8J7W146</accession>
<comment type="similarity">
    <text evidence="1">Belongs to the sigma-70 factor family. ECF subfamily.</text>
</comment>
<dbReference type="CDD" id="cd06171">
    <property type="entry name" value="Sigma70_r4"/>
    <property type="match status" value="1"/>
</dbReference>
<keyword evidence="8" id="KW-1185">Reference proteome</keyword>